<dbReference type="GO" id="GO:0004150">
    <property type="term" value="F:dihydroneopterin aldolase activity"/>
    <property type="evidence" value="ECO:0007669"/>
    <property type="project" value="UniProtKB-UniRule"/>
</dbReference>
<dbReference type="EC" id="4.1.2.25" evidence="6"/>
<evidence type="ECO:0000256" key="5">
    <source>
        <dbReference type="ARBA" id="ARBA00023239"/>
    </source>
</evidence>
<organism evidence="8 9">
    <name type="scientific">Succinivibrio dextrinosolvens DSM 3072</name>
    <dbReference type="NCBI Taxonomy" id="1123324"/>
    <lineage>
        <taxon>Bacteria</taxon>
        <taxon>Pseudomonadati</taxon>
        <taxon>Pseudomonadota</taxon>
        <taxon>Gammaproteobacteria</taxon>
        <taxon>Aeromonadales</taxon>
        <taxon>Succinivibrionaceae</taxon>
        <taxon>Succinivibrio</taxon>
    </lineage>
</organism>
<comment type="function">
    <text evidence="6">Catalyzes the conversion of 7,8-dihydroneopterin to 6-hydroxymethyl-7,8-dihydropterin.</text>
</comment>
<evidence type="ECO:0000256" key="3">
    <source>
        <dbReference type="ARBA" id="ARBA00005708"/>
    </source>
</evidence>
<reference evidence="9" key="1">
    <citation type="submission" date="2017-02" db="EMBL/GenBank/DDBJ databases">
        <authorList>
            <person name="Varghese N."/>
            <person name="Submissions S."/>
        </authorList>
    </citation>
    <scope>NUCLEOTIDE SEQUENCE [LARGE SCALE GENOMIC DNA]</scope>
    <source>
        <strain evidence="9">DSM 3072</strain>
    </source>
</reference>
<dbReference type="Gene3D" id="3.30.1130.10">
    <property type="match status" value="1"/>
</dbReference>
<evidence type="ECO:0000259" key="7">
    <source>
        <dbReference type="SMART" id="SM00905"/>
    </source>
</evidence>
<keyword evidence="9" id="KW-1185">Reference proteome</keyword>
<dbReference type="STRING" id="83771.SAMN02910357_00470"/>
<dbReference type="NCBIfam" id="TIGR00525">
    <property type="entry name" value="folB"/>
    <property type="match status" value="1"/>
</dbReference>
<proteinExistence type="inferred from homology"/>
<dbReference type="NCBIfam" id="TIGR00526">
    <property type="entry name" value="folB_dom"/>
    <property type="match status" value="1"/>
</dbReference>
<dbReference type="RefSeq" id="WP_078929524.1">
    <property type="nucleotide sequence ID" value="NZ_FUXX01000061.1"/>
</dbReference>
<dbReference type="InterPro" id="IPR006157">
    <property type="entry name" value="FolB_dom"/>
</dbReference>
<dbReference type="GO" id="GO:0046656">
    <property type="term" value="P:folic acid biosynthetic process"/>
    <property type="evidence" value="ECO:0007669"/>
    <property type="project" value="UniProtKB-UniRule"/>
</dbReference>
<comment type="similarity">
    <text evidence="3 6">Belongs to the DHNA family.</text>
</comment>
<dbReference type="GO" id="GO:0005737">
    <property type="term" value="C:cytoplasm"/>
    <property type="evidence" value="ECO:0007669"/>
    <property type="project" value="TreeGrafter"/>
</dbReference>
<evidence type="ECO:0000313" key="9">
    <source>
        <dbReference type="Proteomes" id="UP000242432"/>
    </source>
</evidence>
<comment type="catalytic activity">
    <reaction evidence="1 6">
        <text>7,8-dihydroneopterin = 6-hydroxymethyl-7,8-dihydropterin + glycolaldehyde</text>
        <dbReference type="Rhea" id="RHEA:10540"/>
        <dbReference type="ChEBI" id="CHEBI:17001"/>
        <dbReference type="ChEBI" id="CHEBI:17071"/>
        <dbReference type="ChEBI" id="CHEBI:44841"/>
        <dbReference type="EC" id="4.1.2.25"/>
    </reaction>
</comment>
<feature type="domain" description="Dihydroneopterin aldolase/epimerase" evidence="7">
    <location>
        <begin position="4"/>
        <end position="114"/>
    </location>
</feature>
<evidence type="ECO:0000313" key="8">
    <source>
        <dbReference type="EMBL" id="SKA69653.1"/>
    </source>
</evidence>
<dbReference type="PANTHER" id="PTHR42844:SF1">
    <property type="entry name" value="DIHYDRONEOPTERIN ALDOLASE 1-RELATED"/>
    <property type="match status" value="1"/>
</dbReference>
<dbReference type="InterPro" id="IPR043133">
    <property type="entry name" value="GTP-CH-I_C/QueF"/>
</dbReference>
<evidence type="ECO:0000256" key="2">
    <source>
        <dbReference type="ARBA" id="ARBA00005013"/>
    </source>
</evidence>
<dbReference type="InterPro" id="IPR006156">
    <property type="entry name" value="Dihydroneopterin_aldolase"/>
</dbReference>
<keyword evidence="5 6" id="KW-0456">Lyase</keyword>
<evidence type="ECO:0000256" key="1">
    <source>
        <dbReference type="ARBA" id="ARBA00001353"/>
    </source>
</evidence>
<dbReference type="UniPathway" id="UPA00077">
    <property type="reaction ID" value="UER00154"/>
</dbReference>
<dbReference type="SUPFAM" id="SSF55620">
    <property type="entry name" value="Tetrahydrobiopterin biosynthesis enzymes-like"/>
    <property type="match status" value="1"/>
</dbReference>
<evidence type="ECO:0000256" key="6">
    <source>
        <dbReference type="RuleBase" id="RU362079"/>
    </source>
</evidence>
<dbReference type="PANTHER" id="PTHR42844">
    <property type="entry name" value="DIHYDRONEOPTERIN ALDOLASE 1-RELATED"/>
    <property type="match status" value="1"/>
</dbReference>
<gene>
    <name evidence="8" type="ORF">SAMN02745213_02239</name>
</gene>
<dbReference type="Pfam" id="PF02152">
    <property type="entry name" value="FolB"/>
    <property type="match status" value="1"/>
</dbReference>
<accession>A0A1T4VXD4</accession>
<dbReference type="AlphaFoldDB" id="A0A1T4VXD4"/>
<comment type="pathway">
    <text evidence="2 6">Cofactor biosynthesis; tetrahydrofolate biosynthesis; 2-amino-4-hydroxy-6-hydroxymethyl-7,8-dihydropteridine diphosphate from 7,8-dihydroneopterin triphosphate: step 3/4.</text>
</comment>
<dbReference type="GO" id="GO:0046654">
    <property type="term" value="P:tetrahydrofolate biosynthetic process"/>
    <property type="evidence" value="ECO:0007669"/>
    <property type="project" value="UniProtKB-UniRule"/>
</dbReference>
<protein>
    <recommendedName>
        <fullName evidence="6">7,8-dihydroneopterin aldolase</fullName>
        <ecNumber evidence="6">4.1.2.25</ecNumber>
    </recommendedName>
</protein>
<dbReference type="EMBL" id="FUXX01000061">
    <property type="protein sequence ID" value="SKA69653.1"/>
    <property type="molecule type" value="Genomic_DNA"/>
</dbReference>
<dbReference type="SMART" id="SM00905">
    <property type="entry name" value="FolB"/>
    <property type="match status" value="1"/>
</dbReference>
<name>A0A1T4VXD4_9GAMM</name>
<evidence type="ECO:0000256" key="4">
    <source>
        <dbReference type="ARBA" id="ARBA00022909"/>
    </source>
</evidence>
<sequence length="117" mass="13214">MDKIFISDLKVECIIGILDFERVTPQPLYVSIEIEKDLKSAGQTGDLAKTIDYADLSTRVKKYIINRKAKLLEELGVELCDIILKEYAPYSVTVRLNKPKAVADVREVGIQITKTLE</sequence>
<keyword evidence="4 6" id="KW-0289">Folate biosynthesis</keyword>
<dbReference type="Proteomes" id="UP000242432">
    <property type="component" value="Unassembled WGS sequence"/>
</dbReference>